<name>A0A1W2ACK2_9HYPH</name>
<proteinExistence type="predicted"/>
<organism evidence="1 2">
    <name type="scientific">Fulvimarina manganoxydans</name>
    <dbReference type="NCBI Taxonomy" id="937218"/>
    <lineage>
        <taxon>Bacteria</taxon>
        <taxon>Pseudomonadati</taxon>
        <taxon>Pseudomonadota</taxon>
        <taxon>Alphaproteobacteria</taxon>
        <taxon>Hyphomicrobiales</taxon>
        <taxon>Aurantimonadaceae</taxon>
        <taxon>Fulvimarina</taxon>
    </lineage>
</organism>
<keyword evidence="2" id="KW-1185">Reference proteome</keyword>
<dbReference type="STRING" id="937218.SAMN06297251_10475"/>
<evidence type="ECO:0000313" key="1">
    <source>
        <dbReference type="EMBL" id="SMC58386.1"/>
    </source>
</evidence>
<dbReference type="RefSeq" id="WP_084409215.1">
    <property type="nucleotide sequence ID" value="NZ_FWXR01000004.1"/>
</dbReference>
<dbReference type="Pfam" id="PF18143">
    <property type="entry name" value="HAD_SAK_2"/>
    <property type="match status" value="1"/>
</dbReference>
<reference evidence="1 2" key="1">
    <citation type="submission" date="2017-04" db="EMBL/GenBank/DDBJ databases">
        <authorList>
            <person name="Afonso C.L."/>
            <person name="Miller P.J."/>
            <person name="Scott M.A."/>
            <person name="Spackman E."/>
            <person name="Goraichik I."/>
            <person name="Dimitrov K.M."/>
            <person name="Suarez D.L."/>
            <person name="Swayne D.E."/>
        </authorList>
    </citation>
    <scope>NUCLEOTIDE SEQUENCE [LARGE SCALE GENOMIC DNA]</scope>
    <source>
        <strain evidence="1 2">CGMCC 1.10972</strain>
    </source>
</reference>
<dbReference type="AlphaFoldDB" id="A0A1W2ACK2"/>
<dbReference type="InterPro" id="IPR023214">
    <property type="entry name" value="HAD_sf"/>
</dbReference>
<evidence type="ECO:0000313" key="2">
    <source>
        <dbReference type="Proteomes" id="UP000192656"/>
    </source>
</evidence>
<dbReference type="Proteomes" id="UP000192656">
    <property type="component" value="Unassembled WGS sequence"/>
</dbReference>
<sequence>MARKKLISIDFDGVLHSYSSGWQGAGTASDAPVPGALAFLRSLVEDGRFDVVISSSRCDRAEGREAIRSWLDRHLTEAYGEVVGLTVAAGVRVGDGTKPPAFLHVDDRCVRFEGEWPSLDEIDAFAPWNKKPAEAKKDGAAAAYRRLPIEVEAFQFVVDMPVSAVPDWFLAAVVAGKAYFYDQADDEGGERKVFDIELEQVDSQYPIEVPANAWVVRGATGSLYVLTDEEFRAGHQPIDGYDEDLAEISSRVIETADPIQTVSDVPVTAMMALHGCDCGREYFAPDDRGQCPACAAAAVDEEADADLYDHSAVPAVYGCTCQYCGTPLRFVMRNAPFDPEGVEDEFPIACTNPACDPRNETQADRLWPDDRRYREALEKSTA</sequence>
<dbReference type="SUPFAM" id="SSF56784">
    <property type="entry name" value="HAD-like"/>
    <property type="match status" value="1"/>
</dbReference>
<protein>
    <submittedName>
        <fullName evidence="1">Uncharacterized protein</fullName>
    </submittedName>
</protein>
<dbReference type="Gene3D" id="3.40.50.1000">
    <property type="entry name" value="HAD superfamily/HAD-like"/>
    <property type="match status" value="1"/>
</dbReference>
<dbReference type="OrthoDB" id="954467at2"/>
<dbReference type="EMBL" id="FWXR01000004">
    <property type="protein sequence ID" value="SMC58386.1"/>
    <property type="molecule type" value="Genomic_DNA"/>
</dbReference>
<accession>A0A1W2ACK2</accession>
<dbReference type="InterPro" id="IPR036412">
    <property type="entry name" value="HAD-like_sf"/>
</dbReference>
<gene>
    <name evidence="1" type="ORF">SAMN06297251_10475</name>
</gene>